<evidence type="ECO:0000313" key="2">
    <source>
        <dbReference type="EMBL" id="GHO96410.1"/>
    </source>
</evidence>
<reference evidence="2" key="1">
    <citation type="submission" date="2020-10" db="EMBL/GenBank/DDBJ databases">
        <title>Taxonomic study of unclassified bacteria belonging to the class Ktedonobacteria.</title>
        <authorList>
            <person name="Yabe S."/>
            <person name="Wang C.M."/>
            <person name="Zheng Y."/>
            <person name="Sakai Y."/>
            <person name="Cavaletti L."/>
            <person name="Monciardini P."/>
            <person name="Donadio S."/>
        </authorList>
    </citation>
    <scope>NUCLEOTIDE SEQUENCE</scope>
    <source>
        <strain evidence="2">ID150040</strain>
    </source>
</reference>
<dbReference type="SUPFAM" id="SSF51658">
    <property type="entry name" value="Xylose isomerase-like"/>
    <property type="match status" value="1"/>
</dbReference>
<dbReference type="Pfam" id="PF01261">
    <property type="entry name" value="AP_endonuc_2"/>
    <property type="match status" value="1"/>
</dbReference>
<dbReference type="InterPro" id="IPR036237">
    <property type="entry name" value="Xyl_isomerase-like_sf"/>
</dbReference>
<dbReference type="InterPro" id="IPR013022">
    <property type="entry name" value="Xyl_isomerase-like_TIM-brl"/>
</dbReference>
<protein>
    <recommendedName>
        <fullName evidence="1">Xylose isomerase-like TIM barrel domain-containing protein</fullName>
    </recommendedName>
</protein>
<evidence type="ECO:0000259" key="1">
    <source>
        <dbReference type="Pfam" id="PF01261"/>
    </source>
</evidence>
<dbReference type="Proteomes" id="UP000597444">
    <property type="component" value="Unassembled WGS sequence"/>
</dbReference>
<feature type="domain" description="Xylose isomerase-like TIM barrel" evidence="1">
    <location>
        <begin position="20"/>
        <end position="253"/>
    </location>
</feature>
<proteinExistence type="predicted"/>
<dbReference type="PANTHER" id="PTHR12110">
    <property type="entry name" value="HYDROXYPYRUVATE ISOMERASE"/>
    <property type="match status" value="1"/>
</dbReference>
<sequence>MRLGCNTVLFAAQDLEGALERIAWCGFKEVELAAIPGMCQHVAPGRDDAARIKQQLEEAGLRAVAMEAAMNLTDPANIPRFIAVLRFAAELGVEVVNTGNGGKSNDPVAEQAAHDAIRQLAPHAQELGMTMGVKAHVNQAIYNTASALRALDAVGDVPGWGINYDASHLYRVGDDMVQAVEQLGTRIVSVHIRDTLERVIPIGPPLTQVPGRGSIDLKGVLAALQRVAYKGPIDLEVIGAGKMADWQATAIAAESRGYLHHLMRTLEA</sequence>
<dbReference type="AlphaFoldDB" id="A0A8J3IQ16"/>
<dbReference type="RefSeq" id="WP_220207037.1">
    <property type="nucleotide sequence ID" value="NZ_BNJK01000001.1"/>
</dbReference>
<dbReference type="PANTHER" id="PTHR12110:SF21">
    <property type="entry name" value="XYLOSE ISOMERASE-LIKE TIM BARREL DOMAIN-CONTAINING PROTEIN"/>
    <property type="match status" value="1"/>
</dbReference>
<name>A0A8J3IQ16_9CHLR</name>
<gene>
    <name evidence="2" type="ORF">KSF_064580</name>
</gene>
<evidence type="ECO:0000313" key="3">
    <source>
        <dbReference type="Proteomes" id="UP000597444"/>
    </source>
</evidence>
<dbReference type="InterPro" id="IPR050312">
    <property type="entry name" value="IolE/XylAMocC-like"/>
</dbReference>
<keyword evidence="3" id="KW-1185">Reference proteome</keyword>
<dbReference type="EMBL" id="BNJK01000001">
    <property type="protein sequence ID" value="GHO96410.1"/>
    <property type="molecule type" value="Genomic_DNA"/>
</dbReference>
<dbReference type="Gene3D" id="3.20.20.150">
    <property type="entry name" value="Divalent-metal-dependent TIM barrel enzymes"/>
    <property type="match status" value="1"/>
</dbReference>
<organism evidence="2 3">
    <name type="scientific">Reticulibacter mediterranei</name>
    <dbReference type="NCBI Taxonomy" id="2778369"/>
    <lineage>
        <taxon>Bacteria</taxon>
        <taxon>Bacillati</taxon>
        <taxon>Chloroflexota</taxon>
        <taxon>Ktedonobacteria</taxon>
        <taxon>Ktedonobacterales</taxon>
        <taxon>Reticulibacteraceae</taxon>
        <taxon>Reticulibacter</taxon>
    </lineage>
</organism>
<comment type="caution">
    <text evidence="2">The sequence shown here is derived from an EMBL/GenBank/DDBJ whole genome shotgun (WGS) entry which is preliminary data.</text>
</comment>
<accession>A0A8J3IQ16</accession>